<evidence type="ECO:0000256" key="1">
    <source>
        <dbReference type="SAM" id="MobiDB-lite"/>
    </source>
</evidence>
<accession>D2AY96</accession>
<dbReference type="AlphaFoldDB" id="D2AY96"/>
<proteinExistence type="predicted"/>
<organism evidence="2 3">
    <name type="scientific">Streptosporangium roseum (strain ATCC 12428 / DSM 43021 / JCM 3005 / KCTC 9067 / NCIMB 10171 / NRRL 2505 / NI 9100)</name>
    <dbReference type="NCBI Taxonomy" id="479432"/>
    <lineage>
        <taxon>Bacteria</taxon>
        <taxon>Bacillati</taxon>
        <taxon>Actinomycetota</taxon>
        <taxon>Actinomycetes</taxon>
        <taxon>Streptosporangiales</taxon>
        <taxon>Streptosporangiaceae</taxon>
        <taxon>Streptosporangium</taxon>
    </lineage>
</organism>
<gene>
    <name evidence="2" type="ordered locus">Sros_4204</name>
</gene>
<evidence type="ECO:0000313" key="3">
    <source>
        <dbReference type="Proteomes" id="UP000002029"/>
    </source>
</evidence>
<dbReference type="Proteomes" id="UP000002029">
    <property type="component" value="Chromosome"/>
</dbReference>
<dbReference type="STRING" id="479432.Sros_4204"/>
<feature type="region of interest" description="Disordered" evidence="1">
    <location>
        <begin position="1"/>
        <end position="41"/>
    </location>
</feature>
<dbReference type="KEGG" id="sro:Sros_4204"/>
<evidence type="ECO:0000313" key="2">
    <source>
        <dbReference type="EMBL" id="ACZ87106.1"/>
    </source>
</evidence>
<dbReference type="HOGENOM" id="CLU_3277472_0_0_11"/>
<dbReference type="RefSeq" id="WP_012890848.1">
    <property type="nucleotide sequence ID" value="NC_013595.1"/>
</dbReference>
<reference evidence="2 3" key="1">
    <citation type="journal article" date="2010" name="Stand. Genomic Sci.">
        <title>Complete genome sequence of Streptosporangium roseum type strain (NI 9100).</title>
        <authorList>
            <person name="Nolan M."/>
            <person name="Sikorski J."/>
            <person name="Jando M."/>
            <person name="Lucas S."/>
            <person name="Lapidus A."/>
            <person name="Glavina Del Rio T."/>
            <person name="Chen F."/>
            <person name="Tice H."/>
            <person name="Pitluck S."/>
            <person name="Cheng J.F."/>
            <person name="Chertkov O."/>
            <person name="Sims D."/>
            <person name="Meincke L."/>
            <person name="Brettin T."/>
            <person name="Han C."/>
            <person name="Detter J.C."/>
            <person name="Bruce D."/>
            <person name="Goodwin L."/>
            <person name="Land M."/>
            <person name="Hauser L."/>
            <person name="Chang Y.J."/>
            <person name="Jeffries C.D."/>
            <person name="Ivanova N."/>
            <person name="Mavromatis K."/>
            <person name="Mikhailova N."/>
            <person name="Chen A."/>
            <person name="Palaniappan K."/>
            <person name="Chain P."/>
            <person name="Rohde M."/>
            <person name="Goker M."/>
            <person name="Bristow J."/>
            <person name="Eisen J.A."/>
            <person name="Markowitz V."/>
            <person name="Hugenholtz P."/>
            <person name="Kyrpides N.C."/>
            <person name="Klenk H.P."/>
        </authorList>
    </citation>
    <scope>NUCLEOTIDE SEQUENCE [LARGE SCALE GENOMIC DNA]</scope>
    <source>
        <strain evidence="3">ATCC 12428 / DSM 43021 / JCM 3005 / NI 9100</strain>
    </source>
</reference>
<sequence length="41" mass="4346">MSDQDAPEPTSDEGPGHEAQSEEVTQPVAVAPRLPEGFEPL</sequence>
<name>D2AY96_STRRD</name>
<protein>
    <submittedName>
        <fullName evidence="2">Uncharacterized protein</fullName>
    </submittedName>
</protein>
<keyword evidence="3" id="KW-1185">Reference proteome</keyword>
<dbReference type="EMBL" id="CP001814">
    <property type="protein sequence ID" value="ACZ87106.1"/>
    <property type="molecule type" value="Genomic_DNA"/>
</dbReference>